<dbReference type="OrthoDB" id="10582764at2759"/>
<dbReference type="Proteomes" id="UP000681722">
    <property type="component" value="Unassembled WGS sequence"/>
</dbReference>
<dbReference type="EMBL" id="CAJOBC010091709">
    <property type="protein sequence ID" value="CAF4403151.1"/>
    <property type="molecule type" value="Genomic_DNA"/>
</dbReference>
<name>A0A815WBI6_9BILA</name>
<evidence type="ECO:0000313" key="4">
    <source>
        <dbReference type="EMBL" id="CAF4403151.1"/>
    </source>
</evidence>
<organism evidence="3 5">
    <name type="scientific">Didymodactylos carnosus</name>
    <dbReference type="NCBI Taxonomy" id="1234261"/>
    <lineage>
        <taxon>Eukaryota</taxon>
        <taxon>Metazoa</taxon>
        <taxon>Spiralia</taxon>
        <taxon>Gnathifera</taxon>
        <taxon>Rotifera</taxon>
        <taxon>Eurotatoria</taxon>
        <taxon>Bdelloidea</taxon>
        <taxon>Philodinida</taxon>
        <taxon>Philodinidae</taxon>
        <taxon>Didymodactylos</taxon>
    </lineage>
</organism>
<evidence type="ECO:0000313" key="5">
    <source>
        <dbReference type="Proteomes" id="UP000663829"/>
    </source>
</evidence>
<dbReference type="AlphaFoldDB" id="A0A815WBI6"/>
<dbReference type="EMBL" id="CAJNOQ010026070">
    <property type="protein sequence ID" value="CAF1542735.1"/>
    <property type="molecule type" value="Genomic_DNA"/>
</dbReference>
<evidence type="ECO:0000313" key="3">
    <source>
        <dbReference type="EMBL" id="CAF1542735.1"/>
    </source>
</evidence>
<feature type="compositionally biased region" description="Low complexity" evidence="1">
    <location>
        <begin position="297"/>
        <end position="334"/>
    </location>
</feature>
<comment type="caution">
    <text evidence="3">The sequence shown here is derived from an EMBL/GenBank/DDBJ whole genome shotgun (WGS) entry which is preliminary data.</text>
</comment>
<feature type="signal peptide" evidence="2">
    <location>
        <begin position="1"/>
        <end position="26"/>
    </location>
</feature>
<feature type="non-terminal residue" evidence="3">
    <location>
        <position position="1"/>
    </location>
</feature>
<keyword evidence="5" id="KW-1185">Reference proteome</keyword>
<feature type="region of interest" description="Disordered" evidence="1">
    <location>
        <begin position="297"/>
        <end position="394"/>
    </location>
</feature>
<dbReference type="PROSITE" id="PS51257">
    <property type="entry name" value="PROKAR_LIPOPROTEIN"/>
    <property type="match status" value="1"/>
</dbReference>
<reference evidence="3" key="1">
    <citation type="submission" date="2021-02" db="EMBL/GenBank/DDBJ databases">
        <authorList>
            <person name="Nowell W R."/>
        </authorList>
    </citation>
    <scope>NUCLEOTIDE SEQUENCE</scope>
</reference>
<feature type="chain" id="PRO_5036412422" evidence="2">
    <location>
        <begin position="27"/>
        <end position="394"/>
    </location>
</feature>
<evidence type="ECO:0000256" key="1">
    <source>
        <dbReference type="SAM" id="MobiDB-lite"/>
    </source>
</evidence>
<sequence length="394" mass="41704">MRLNNNILSVCLIIILGCLYCHGAQATNSTNCTQLNIDTELNQTELAISKLIVEDYCNLTKDQITQLVMDNYGEYVRSIDIEIKNTTNSVSVSYLITFACNYTQTTTSSSGTTQNTTKTTNVNTQQATSAIAAGISDRTSQVSTKADQYAAGCNDTTMNFDMGDNKTFSIAIITTNQSWTDGMTTGRFATDQAYLNAIASVWKTGLLKIYPNQVSDVVVVSKTASGTKWVISLKITLTTSITTDTLRASWRSSITQVWYTILTQYFTSANKNVKVPATVPAKTTTVNVNTNKVAVQSAQTSSASASGTKASGTQSGTSSNTTVTKTATAQQTASGNKTADTGKSTGTSSNTTVTKTETVQQSASGGKTVDTGKSTGQSSNTTVTKTATAQQTAS</sequence>
<gene>
    <name evidence="3" type="ORF">GPM918_LOCUS38725</name>
    <name evidence="4" type="ORF">SRO942_LOCUS39565</name>
</gene>
<protein>
    <submittedName>
        <fullName evidence="3">Uncharacterized protein</fullName>
    </submittedName>
</protein>
<feature type="compositionally biased region" description="Low complexity" evidence="1">
    <location>
        <begin position="377"/>
        <end position="394"/>
    </location>
</feature>
<keyword evidence="2" id="KW-0732">Signal</keyword>
<feature type="compositionally biased region" description="Low complexity" evidence="1">
    <location>
        <begin position="341"/>
        <end position="362"/>
    </location>
</feature>
<accession>A0A815WBI6</accession>
<proteinExistence type="predicted"/>
<dbReference type="Proteomes" id="UP000663829">
    <property type="component" value="Unassembled WGS sequence"/>
</dbReference>
<evidence type="ECO:0000256" key="2">
    <source>
        <dbReference type="SAM" id="SignalP"/>
    </source>
</evidence>